<evidence type="ECO:0000256" key="2">
    <source>
        <dbReference type="ARBA" id="ARBA00018911"/>
    </source>
</evidence>
<reference evidence="7" key="1">
    <citation type="journal article" date="2020" name="ISME J.">
        <title>Gammaproteobacteria mediating utilization of methyl-, sulfur- and petroleum organic compounds in deep ocean hydrothermal plumes.</title>
        <authorList>
            <person name="Zhou Z."/>
            <person name="Liu Y."/>
            <person name="Pan J."/>
            <person name="Cron B.R."/>
            <person name="Toner B.M."/>
            <person name="Anantharaman K."/>
            <person name="Breier J.A."/>
            <person name="Dick G.J."/>
            <person name="Li M."/>
        </authorList>
    </citation>
    <scope>NUCLEOTIDE SEQUENCE</scope>
    <source>
        <strain evidence="7">SZUA-1515</strain>
    </source>
</reference>
<organism evidence="7 8">
    <name type="scientific">Caldiarchaeum subterraneum</name>
    <dbReference type="NCBI Taxonomy" id="311458"/>
    <lineage>
        <taxon>Archaea</taxon>
        <taxon>Nitrososphaerota</taxon>
        <taxon>Candidatus Caldarchaeales</taxon>
        <taxon>Candidatus Caldarchaeaceae</taxon>
        <taxon>Candidatus Caldarchaeum</taxon>
    </lineage>
</organism>
<dbReference type="EMBL" id="DQVM01000149">
    <property type="protein sequence ID" value="HIQ30415.1"/>
    <property type="molecule type" value="Genomic_DNA"/>
</dbReference>
<evidence type="ECO:0000256" key="4">
    <source>
        <dbReference type="ARBA" id="ARBA00022801"/>
    </source>
</evidence>
<dbReference type="CDD" id="cd03428">
    <property type="entry name" value="NUDIX_Ap4A_Nudt2"/>
    <property type="match status" value="1"/>
</dbReference>
<dbReference type="InterPro" id="IPR015797">
    <property type="entry name" value="NUDIX_hydrolase-like_dom_sf"/>
</dbReference>
<dbReference type="PANTHER" id="PTHR21340">
    <property type="entry name" value="DIADENOSINE 5,5-P1,P4-TETRAPHOSPHATE PYROPHOSPHOHYDROLASE MUTT"/>
    <property type="match status" value="1"/>
</dbReference>
<keyword evidence="4" id="KW-0378">Hydrolase</keyword>
<dbReference type="Pfam" id="PF00293">
    <property type="entry name" value="NUDIX"/>
    <property type="match status" value="1"/>
</dbReference>
<dbReference type="InterPro" id="IPR003565">
    <property type="entry name" value="Tetra_PHTase"/>
</dbReference>
<dbReference type="GO" id="GO:0006167">
    <property type="term" value="P:AMP biosynthetic process"/>
    <property type="evidence" value="ECO:0007669"/>
    <property type="project" value="TreeGrafter"/>
</dbReference>
<dbReference type="InterPro" id="IPR020476">
    <property type="entry name" value="Nudix_hydrolase"/>
</dbReference>
<dbReference type="SUPFAM" id="SSF55811">
    <property type="entry name" value="Nudix"/>
    <property type="match status" value="1"/>
</dbReference>
<keyword evidence="3" id="KW-0547">Nucleotide-binding</keyword>
<dbReference type="InterPro" id="IPR020084">
    <property type="entry name" value="NUDIX_hydrolase_CS"/>
</dbReference>
<dbReference type="Proteomes" id="UP000608579">
    <property type="component" value="Unassembled WGS sequence"/>
</dbReference>
<dbReference type="PANTHER" id="PTHR21340:SF0">
    <property type="entry name" value="BIS(5'-NUCLEOSYL)-TETRAPHOSPHATASE [ASYMMETRICAL]"/>
    <property type="match status" value="1"/>
</dbReference>
<proteinExistence type="inferred from homology"/>
<evidence type="ECO:0000313" key="8">
    <source>
        <dbReference type="Proteomes" id="UP000608579"/>
    </source>
</evidence>
<evidence type="ECO:0000256" key="1">
    <source>
        <dbReference type="ARBA" id="ARBA00005582"/>
    </source>
</evidence>
<comment type="caution">
    <text evidence="7">The sequence shown here is derived from an EMBL/GenBank/DDBJ whole genome shotgun (WGS) entry which is preliminary data.</text>
</comment>
<dbReference type="AlphaFoldDB" id="A0A832ZX12"/>
<sequence>MGLIKEKSAGAVVFYDNGQEPEYLLLLYEAGHWDFPKGGIEEGETEIQTALREVKEETGLNNVKIIDGFKWEIQYNYRKNRNLVRKTVVFFLAESETKDVTLSYEHKDYTWLPYEEAYSKLTFKTAKETLKEAHVYLIKVKNKQQRLDGL</sequence>
<comment type="similarity">
    <text evidence="1">Belongs to the Nudix hydrolase family.</text>
</comment>
<name>A0A832ZX12_CALS0</name>
<evidence type="ECO:0000256" key="3">
    <source>
        <dbReference type="ARBA" id="ARBA00022741"/>
    </source>
</evidence>
<dbReference type="PROSITE" id="PS00893">
    <property type="entry name" value="NUDIX_BOX"/>
    <property type="match status" value="1"/>
</dbReference>
<dbReference type="Gene3D" id="3.90.79.10">
    <property type="entry name" value="Nucleoside Triphosphate Pyrophosphohydrolase"/>
    <property type="match status" value="1"/>
</dbReference>
<gene>
    <name evidence="7" type="ORF">EYH45_07635</name>
</gene>
<dbReference type="PROSITE" id="PS51462">
    <property type="entry name" value="NUDIX"/>
    <property type="match status" value="1"/>
</dbReference>
<evidence type="ECO:0000256" key="5">
    <source>
        <dbReference type="ARBA" id="ARBA00032644"/>
    </source>
</evidence>
<protein>
    <recommendedName>
        <fullName evidence="2">Bis(5'-nucleosyl)-tetraphosphatase [asymmetrical]</fullName>
    </recommendedName>
    <alternativeName>
        <fullName evidence="5">Diadenosine 5',5'''-P1,P4-tetraphosphate asymmetrical hydrolase</fullName>
    </alternativeName>
</protein>
<dbReference type="GO" id="GO:0000166">
    <property type="term" value="F:nucleotide binding"/>
    <property type="evidence" value="ECO:0007669"/>
    <property type="project" value="UniProtKB-KW"/>
</dbReference>
<dbReference type="GO" id="GO:0004081">
    <property type="term" value="F:bis(5'-nucleosyl)-tetraphosphatase (asymmetrical) activity"/>
    <property type="evidence" value="ECO:0007669"/>
    <property type="project" value="TreeGrafter"/>
</dbReference>
<dbReference type="InterPro" id="IPR000086">
    <property type="entry name" value="NUDIX_hydrolase_dom"/>
</dbReference>
<accession>A0A832ZX12</accession>
<evidence type="ECO:0000259" key="6">
    <source>
        <dbReference type="PROSITE" id="PS51462"/>
    </source>
</evidence>
<evidence type="ECO:0000313" key="7">
    <source>
        <dbReference type="EMBL" id="HIQ30415.1"/>
    </source>
</evidence>
<dbReference type="InterPro" id="IPR051325">
    <property type="entry name" value="Nudix_hydrolase_domain"/>
</dbReference>
<dbReference type="PRINTS" id="PR00502">
    <property type="entry name" value="NUDIXFAMILY"/>
</dbReference>
<feature type="domain" description="Nudix hydrolase" evidence="6">
    <location>
        <begin position="4"/>
        <end position="134"/>
    </location>
</feature>
<dbReference type="GO" id="GO:0006754">
    <property type="term" value="P:ATP biosynthetic process"/>
    <property type="evidence" value="ECO:0007669"/>
    <property type="project" value="TreeGrafter"/>
</dbReference>